<gene>
    <name evidence="1" type="ORF">Q5741_01315</name>
</gene>
<protein>
    <recommendedName>
        <fullName evidence="3">Helicase XPB/Ssl2 N-terminal domain-containing protein</fullName>
    </recommendedName>
</protein>
<name>A0ABT9C8P4_9BACL</name>
<reference evidence="1 2" key="1">
    <citation type="submission" date="2023-07" db="EMBL/GenBank/DDBJ databases">
        <title>Paenibacillus sp. JX-17 nov. isolated from soil.</title>
        <authorList>
            <person name="Wan Y."/>
            <person name="Liu B."/>
        </authorList>
    </citation>
    <scope>NUCLEOTIDE SEQUENCE [LARGE SCALE GENOMIC DNA]</scope>
    <source>
        <strain evidence="1 2">JX-17</strain>
    </source>
</reference>
<dbReference type="RefSeq" id="WP_305022235.1">
    <property type="nucleotide sequence ID" value="NZ_JAUQTB010000001.1"/>
</dbReference>
<comment type="caution">
    <text evidence="1">The sequence shown here is derived from an EMBL/GenBank/DDBJ whole genome shotgun (WGS) entry which is preliminary data.</text>
</comment>
<evidence type="ECO:0000313" key="1">
    <source>
        <dbReference type="EMBL" id="MDO7905049.1"/>
    </source>
</evidence>
<dbReference type="Proteomes" id="UP001240171">
    <property type="component" value="Unassembled WGS sequence"/>
</dbReference>
<evidence type="ECO:0008006" key="3">
    <source>
        <dbReference type="Google" id="ProtNLM"/>
    </source>
</evidence>
<evidence type="ECO:0000313" key="2">
    <source>
        <dbReference type="Proteomes" id="UP001240171"/>
    </source>
</evidence>
<organism evidence="1 2">
    <name type="scientific">Paenibacillus lacisoli</name>
    <dbReference type="NCBI Taxonomy" id="3064525"/>
    <lineage>
        <taxon>Bacteria</taxon>
        <taxon>Bacillati</taxon>
        <taxon>Bacillota</taxon>
        <taxon>Bacilli</taxon>
        <taxon>Bacillales</taxon>
        <taxon>Paenibacillaceae</taxon>
        <taxon>Paenibacillus</taxon>
    </lineage>
</organism>
<accession>A0ABT9C8P4</accession>
<proteinExistence type="predicted"/>
<sequence>MNLAEMLTFADIGQLNRIAAHYQCDCKRNSKHELIQSILIALGQREFFEEQVRLLTLPQLRFLNQLLFDGRHFFSLEDLQAVARHSMDEEQGKLTGTPRDMITLFTKSGWLFNGTAGSNRYLFQVPGDLKERLRYVLRERFRHQTAAADEPTVYREEHHLLAEDLQLMLQFVNNHEIPLNSEGMMYRRQQQMLMEHLHIQEPLIAKGGWRFGYGRSFKDYPDRLALLYDFAVHHKWLTERGGTLKLTEAARDEADRNPEEKMIQLFRFWLKLYKGAIPNLVSLVYWVGESSRSWVLTESLMDSVGILIKPFYYDKPHDILHKRLLHMMLHLGMVRIGELPGCGTAVQMTAWGVKMSESCIHGFSSKSGMKG</sequence>
<dbReference type="EMBL" id="JAUQTB010000001">
    <property type="protein sequence ID" value="MDO7905049.1"/>
    <property type="molecule type" value="Genomic_DNA"/>
</dbReference>
<keyword evidence="2" id="KW-1185">Reference proteome</keyword>